<protein>
    <submittedName>
        <fullName evidence="1">Uncharacterized protein</fullName>
    </submittedName>
</protein>
<dbReference type="EMBL" id="JAPEIS010000005">
    <property type="protein sequence ID" value="KAJ8066179.1"/>
    <property type="molecule type" value="Genomic_DNA"/>
</dbReference>
<dbReference type="AlphaFoldDB" id="A0A9X0ANR7"/>
<dbReference type="Proteomes" id="UP001152300">
    <property type="component" value="Unassembled WGS sequence"/>
</dbReference>
<evidence type="ECO:0000313" key="2">
    <source>
        <dbReference type="Proteomes" id="UP001152300"/>
    </source>
</evidence>
<keyword evidence="2" id="KW-1185">Reference proteome</keyword>
<comment type="caution">
    <text evidence="1">The sequence shown here is derived from an EMBL/GenBank/DDBJ whole genome shotgun (WGS) entry which is preliminary data.</text>
</comment>
<evidence type="ECO:0000313" key="1">
    <source>
        <dbReference type="EMBL" id="KAJ8066179.1"/>
    </source>
</evidence>
<reference evidence="1" key="1">
    <citation type="submission" date="2022-11" db="EMBL/GenBank/DDBJ databases">
        <title>Genome Resource of Sclerotinia nivalis Strain SnTB1, a Plant Pathogen Isolated from American Ginseng.</title>
        <authorList>
            <person name="Fan S."/>
        </authorList>
    </citation>
    <scope>NUCLEOTIDE SEQUENCE</scope>
    <source>
        <strain evidence="1">SnTB1</strain>
    </source>
</reference>
<organism evidence="1 2">
    <name type="scientific">Sclerotinia nivalis</name>
    <dbReference type="NCBI Taxonomy" id="352851"/>
    <lineage>
        <taxon>Eukaryota</taxon>
        <taxon>Fungi</taxon>
        <taxon>Dikarya</taxon>
        <taxon>Ascomycota</taxon>
        <taxon>Pezizomycotina</taxon>
        <taxon>Leotiomycetes</taxon>
        <taxon>Helotiales</taxon>
        <taxon>Sclerotiniaceae</taxon>
        <taxon>Sclerotinia</taxon>
    </lineage>
</organism>
<proteinExistence type="predicted"/>
<name>A0A9X0ANR7_9HELO</name>
<gene>
    <name evidence="1" type="ORF">OCU04_005265</name>
</gene>
<sequence length="147" mass="17291">MSHQAPELAMRSARLLPQLTQSICLRCAKRIANYDSRKVLPDKKVINEECFFLKGIDLLYTEYIRKKKTCDALPEIFHSAINRMLQLRCEWEAAPVDSLEETAVRRNLNSRQFNFTRRMEAFLRKQKKHSLKREPRDTKKAVLALNV</sequence>
<accession>A0A9X0ANR7</accession>